<organism evidence="1 2">
    <name type="scientific">Collybia nuda</name>
    <dbReference type="NCBI Taxonomy" id="64659"/>
    <lineage>
        <taxon>Eukaryota</taxon>
        <taxon>Fungi</taxon>
        <taxon>Dikarya</taxon>
        <taxon>Basidiomycota</taxon>
        <taxon>Agaricomycotina</taxon>
        <taxon>Agaricomycetes</taxon>
        <taxon>Agaricomycetidae</taxon>
        <taxon>Agaricales</taxon>
        <taxon>Tricholomatineae</taxon>
        <taxon>Clitocybaceae</taxon>
        <taxon>Collybia</taxon>
    </lineage>
</organism>
<sequence>MIMFTFTEYDLGNSPMVSTTEGSLSFSLNTERSFMDLNELTSLTVSDANGKDIPGGSIDWKKKTIEVMGATKPWAEVKRKPGGLLSTSREWEWAGKKYATSSKNRIWTIKSGEETIAVLTPLKIHAFKKDELATLTFYVNSSKKEMIFIIFAILFATLRLPAREKPPTLKDIGGEAAATGASNVAGYAATTAVSSCCTVQ</sequence>
<gene>
    <name evidence="1" type="ORF">BDZ94DRAFT_1322738</name>
</gene>
<evidence type="ECO:0000313" key="2">
    <source>
        <dbReference type="Proteomes" id="UP000807353"/>
    </source>
</evidence>
<name>A0A9P6CDW4_9AGAR</name>
<dbReference type="EMBL" id="MU150274">
    <property type="protein sequence ID" value="KAF9462187.1"/>
    <property type="molecule type" value="Genomic_DNA"/>
</dbReference>
<proteinExistence type="predicted"/>
<dbReference type="OrthoDB" id="2920287at2759"/>
<evidence type="ECO:0000313" key="1">
    <source>
        <dbReference type="EMBL" id="KAF9462187.1"/>
    </source>
</evidence>
<dbReference type="AlphaFoldDB" id="A0A9P6CDW4"/>
<protein>
    <submittedName>
        <fullName evidence="1">Uncharacterized protein</fullName>
    </submittedName>
</protein>
<accession>A0A9P6CDW4</accession>
<reference evidence="1" key="1">
    <citation type="submission" date="2020-11" db="EMBL/GenBank/DDBJ databases">
        <authorList>
            <consortium name="DOE Joint Genome Institute"/>
            <person name="Ahrendt S."/>
            <person name="Riley R."/>
            <person name="Andreopoulos W."/>
            <person name="Labutti K."/>
            <person name="Pangilinan J."/>
            <person name="Ruiz-Duenas F.J."/>
            <person name="Barrasa J.M."/>
            <person name="Sanchez-Garcia M."/>
            <person name="Camarero S."/>
            <person name="Miyauchi S."/>
            <person name="Serrano A."/>
            <person name="Linde D."/>
            <person name="Babiker R."/>
            <person name="Drula E."/>
            <person name="Ayuso-Fernandez I."/>
            <person name="Pacheco R."/>
            <person name="Padilla G."/>
            <person name="Ferreira P."/>
            <person name="Barriuso J."/>
            <person name="Kellner H."/>
            <person name="Castanera R."/>
            <person name="Alfaro M."/>
            <person name="Ramirez L."/>
            <person name="Pisabarro A.G."/>
            <person name="Kuo A."/>
            <person name="Tritt A."/>
            <person name="Lipzen A."/>
            <person name="He G."/>
            <person name="Yan M."/>
            <person name="Ng V."/>
            <person name="Cullen D."/>
            <person name="Martin F."/>
            <person name="Rosso M.-N."/>
            <person name="Henrissat B."/>
            <person name="Hibbett D."/>
            <person name="Martinez A.T."/>
            <person name="Grigoriev I.V."/>
        </authorList>
    </citation>
    <scope>NUCLEOTIDE SEQUENCE</scope>
    <source>
        <strain evidence="1">CBS 247.69</strain>
    </source>
</reference>
<comment type="caution">
    <text evidence="1">The sequence shown here is derived from an EMBL/GenBank/DDBJ whole genome shotgun (WGS) entry which is preliminary data.</text>
</comment>
<dbReference type="Proteomes" id="UP000807353">
    <property type="component" value="Unassembled WGS sequence"/>
</dbReference>
<keyword evidence="2" id="KW-1185">Reference proteome</keyword>